<reference evidence="2 3" key="1">
    <citation type="journal article" date="2015" name="Genome Biol. Evol.">
        <title>Comparative Genomics of a Bacterivorous Green Alga Reveals Evolutionary Causalities and Consequences of Phago-Mixotrophic Mode of Nutrition.</title>
        <authorList>
            <person name="Burns J.A."/>
            <person name="Paasch A."/>
            <person name="Narechania A."/>
            <person name="Kim E."/>
        </authorList>
    </citation>
    <scope>NUCLEOTIDE SEQUENCE [LARGE SCALE GENOMIC DNA]</scope>
    <source>
        <strain evidence="2 3">PLY_AMNH</strain>
    </source>
</reference>
<feature type="compositionally biased region" description="Basic and acidic residues" evidence="1">
    <location>
        <begin position="391"/>
        <end position="406"/>
    </location>
</feature>
<keyword evidence="3" id="KW-1185">Reference proteome</keyword>
<organism evidence="2 3">
    <name type="scientific">Cymbomonas tetramitiformis</name>
    <dbReference type="NCBI Taxonomy" id="36881"/>
    <lineage>
        <taxon>Eukaryota</taxon>
        <taxon>Viridiplantae</taxon>
        <taxon>Chlorophyta</taxon>
        <taxon>Pyramimonadophyceae</taxon>
        <taxon>Pyramimonadales</taxon>
        <taxon>Pyramimonadaceae</taxon>
        <taxon>Cymbomonas</taxon>
    </lineage>
</organism>
<feature type="region of interest" description="Disordered" evidence="1">
    <location>
        <begin position="1065"/>
        <end position="1110"/>
    </location>
</feature>
<feature type="compositionally biased region" description="Acidic residues" evidence="1">
    <location>
        <begin position="569"/>
        <end position="580"/>
    </location>
</feature>
<feature type="compositionally biased region" description="Basic and acidic residues" evidence="1">
    <location>
        <begin position="516"/>
        <end position="525"/>
    </location>
</feature>
<comment type="caution">
    <text evidence="2">The sequence shown here is derived from an EMBL/GenBank/DDBJ whole genome shotgun (WGS) entry which is preliminary data.</text>
</comment>
<feature type="compositionally biased region" description="Acidic residues" evidence="1">
    <location>
        <begin position="600"/>
        <end position="617"/>
    </location>
</feature>
<feature type="region of interest" description="Disordered" evidence="1">
    <location>
        <begin position="371"/>
        <end position="406"/>
    </location>
</feature>
<feature type="region of interest" description="Disordered" evidence="1">
    <location>
        <begin position="469"/>
        <end position="491"/>
    </location>
</feature>
<protein>
    <submittedName>
        <fullName evidence="2">Uncharacterized protein</fullName>
    </submittedName>
</protein>
<feature type="compositionally biased region" description="Acidic residues" evidence="1">
    <location>
        <begin position="1003"/>
        <end position="1025"/>
    </location>
</feature>
<feature type="compositionally biased region" description="Low complexity" evidence="1">
    <location>
        <begin position="636"/>
        <end position="651"/>
    </location>
</feature>
<dbReference type="Proteomes" id="UP001190700">
    <property type="component" value="Unassembled WGS sequence"/>
</dbReference>
<feature type="region of interest" description="Disordered" evidence="1">
    <location>
        <begin position="567"/>
        <end position="651"/>
    </location>
</feature>
<gene>
    <name evidence="2" type="ORF">CYMTET_24951</name>
</gene>
<feature type="region of interest" description="Disordered" evidence="1">
    <location>
        <begin position="984"/>
        <end position="1049"/>
    </location>
</feature>
<dbReference type="AlphaFoldDB" id="A0AAE0FVK1"/>
<accession>A0AAE0FVK1</accession>
<proteinExistence type="predicted"/>
<evidence type="ECO:0000313" key="3">
    <source>
        <dbReference type="Proteomes" id="UP001190700"/>
    </source>
</evidence>
<feature type="compositionally biased region" description="Basic and acidic residues" evidence="1">
    <location>
        <begin position="984"/>
        <end position="1002"/>
    </location>
</feature>
<sequence length="1142" mass="119653">MCVALLKASVGSVGPEGTFLLLLLEGSQTQRDGAIAALHACARAFDIDLGQALHVGGFESHVARDCGEARAWTLALVEKRGRDSQIGGGALQVAVMPAVDAVTGETPIWEGEGDALAVCEDSELFELVEGVSHAANDPKAALICFERWYSMLLQHAMKTLKLTGEKLLERACPLLSIVTFWATLREYSATSISISILLDQAVEGCPSVALVGAESLANSHLQVYKEEVDIPMLRRLIYNNAAMTFGSSLLMGIGGPLTLPIMLPTALAATGILRFRLCLAVAILAELHPLDPLTVAATLCCAFNGEAYRLLRPNWPPPHPDDLPVGEVAGSRDPAAEWRGCLVLVRSGTLQKPEEGAATWLICLGGARTWPKRRPSTQARSAPHPRGTSSPRDDILTSKNRSDAGHERCGAAGWRDGAAYCALPPSCADRAAVDEADPLHEASEAEEGYPSEHAAAVVAVTDDTLELAPETERSRALSTGAGGGLSLIPLGDGEEEISLGEDEISLSDGEEEIKLGDTDETDARHSTPQAPATPDLGDESRPVAVESLEEEILLTPAQVHEAAAAVGEISDDDDDDEGNEQEAPIQIEDACGDDKAVSAECEDGEDGAQGEEDAEDSELTKQKSMTEKMGQMSQDAAAAVSASASDAAAAAAASATAAAKAARESTAAAMKREVVDAAAKSAATVVAKAARDSGEVAARFARKGSELAAEQARQTAKNLSPAECITRAEAAAGALAQRAKQWHLEEAAREAAEAGEEAESAATQEAREAEAEEVAQAVYHRCLPFELVEYIPSMMFGHSSASTIAKVDYAIPIPLVSGAMSGAFEGTATHQAGKAAIQAFHYDLAAQFAEAEEAARYNEDGTLKETAMDKVKLSVGAATEKAVENVSAASQVAYEKTRLATQDMLDNTKDFRARTATNSRVAAEKVAAGSRVAAERAAAGSRVAAESAAVQSRVAAAQLSAWASRTSERASIAMKEAAARRAERAAEAKAAKEKAAEAKAADAMDEEDEAAAAESTGDDADEGTGEEGVKVEGDSAAKRMQEAAQRSSQWFSSMGAVAGKVRASRAQSELSAEHRGANQSQAQNIERPIRAKRGTLRGQSGPSAEHRGANMSQARNIEGYFVCGLAEGWFLGRLLGAGEALR</sequence>
<name>A0AAE0FVK1_9CHLO</name>
<feature type="compositionally biased region" description="Basic and acidic residues" evidence="1">
    <location>
        <begin position="1027"/>
        <end position="1041"/>
    </location>
</feature>
<evidence type="ECO:0000313" key="2">
    <source>
        <dbReference type="EMBL" id="KAK3266423.1"/>
    </source>
</evidence>
<feature type="region of interest" description="Disordered" evidence="1">
    <location>
        <begin position="516"/>
        <end position="540"/>
    </location>
</feature>
<dbReference type="EMBL" id="LGRX02013105">
    <property type="protein sequence ID" value="KAK3266423.1"/>
    <property type="molecule type" value="Genomic_DNA"/>
</dbReference>
<feature type="region of interest" description="Disordered" evidence="1">
    <location>
        <begin position="747"/>
        <end position="769"/>
    </location>
</feature>
<evidence type="ECO:0000256" key="1">
    <source>
        <dbReference type="SAM" id="MobiDB-lite"/>
    </source>
</evidence>